<dbReference type="EC" id="3.4.19.13" evidence="6"/>
<dbReference type="PANTHER" id="PTHR43881:SF1">
    <property type="entry name" value="GAMMA-GLUTAMYLTRANSPEPTIDASE (AFU_ORTHOLOGUE AFUA_4G13580)"/>
    <property type="match status" value="1"/>
</dbReference>
<dbReference type="UniPathway" id="UPA00204"/>
<feature type="active site" description="Nucleophile" evidence="4">
    <location>
        <position position="360"/>
    </location>
</feature>
<proteinExistence type="inferred from homology"/>
<dbReference type="MEROPS" id="T03.025"/>
<dbReference type="SUPFAM" id="SSF56235">
    <property type="entry name" value="N-terminal nucleophile aminohydrolases (Ntn hydrolases)"/>
    <property type="match status" value="1"/>
</dbReference>
<dbReference type="AlphaFoldDB" id="A7NJC1"/>
<evidence type="ECO:0000256" key="4">
    <source>
        <dbReference type="PIRSR" id="PIRSR600101-1"/>
    </source>
</evidence>
<dbReference type="HOGENOM" id="CLU_014813_3_1_0"/>
<dbReference type="EC" id="2.3.2.2" evidence="6"/>
<dbReference type="eggNOG" id="COG0405">
    <property type="taxonomic scope" value="Bacteria"/>
</dbReference>
<comment type="similarity">
    <text evidence="6">Belongs to the gamma-glutamyltransferase family.</text>
</comment>
<evidence type="ECO:0000256" key="2">
    <source>
        <dbReference type="ARBA" id="ARBA00001089"/>
    </source>
</evidence>
<comment type="PTM">
    <text evidence="6">Cleaved by autocatalysis into a large and a small subunit.</text>
</comment>
<dbReference type="Gene3D" id="3.60.20.40">
    <property type="match status" value="1"/>
</dbReference>
<evidence type="ECO:0000256" key="5">
    <source>
        <dbReference type="PIRSR" id="PIRSR600101-2"/>
    </source>
</evidence>
<protein>
    <recommendedName>
        <fullName evidence="6">Glutathione hydrolase proenzyme</fullName>
        <ecNumber evidence="6">2.3.2.2</ecNumber>
        <ecNumber evidence="6">3.4.19.13</ecNumber>
    </recommendedName>
    <component>
        <recommendedName>
            <fullName evidence="6">Glutathione hydrolase large chain</fullName>
        </recommendedName>
    </component>
    <component>
        <recommendedName>
            <fullName evidence="6">Glutathione hydrolase small chain</fullName>
        </recommendedName>
    </component>
</protein>
<keyword evidence="8" id="KW-1185">Reference proteome</keyword>
<dbReference type="GO" id="GO:0006751">
    <property type="term" value="P:glutathione catabolic process"/>
    <property type="evidence" value="ECO:0007669"/>
    <property type="project" value="UniProtKB-UniRule"/>
</dbReference>
<evidence type="ECO:0000313" key="8">
    <source>
        <dbReference type="Proteomes" id="UP000000263"/>
    </source>
</evidence>
<name>A7NJC1_ROSCS</name>
<dbReference type="Pfam" id="PF01019">
    <property type="entry name" value="G_glu_transpept"/>
    <property type="match status" value="1"/>
</dbReference>
<dbReference type="PRINTS" id="PR01210">
    <property type="entry name" value="GGTRANSPTASE"/>
</dbReference>
<dbReference type="KEGG" id="rca:Rcas_1497"/>
<gene>
    <name evidence="7" type="ordered locus">Rcas_1497</name>
</gene>
<dbReference type="RefSeq" id="WP_012120019.1">
    <property type="nucleotide sequence ID" value="NC_009767.1"/>
</dbReference>
<keyword evidence="6" id="KW-0317">Glutathione biosynthesis</keyword>
<comment type="catalytic activity">
    <reaction evidence="3 6">
        <text>an N-terminal (5-L-glutamyl)-[peptide] + an alpha-amino acid = 5-L-glutamyl amino acid + an N-terminal L-alpha-aminoacyl-[peptide]</text>
        <dbReference type="Rhea" id="RHEA:23904"/>
        <dbReference type="Rhea" id="RHEA-COMP:9780"/>
        <dbReference type="Rhea" id="RHEA-COMP:9795"/>
        <dbReference type="ChEBI" id="CHEBI:77644"/>
        <dbReference type="ChEBI" id="CHEBI:78597"/>
        <dbReference type="ChEBI" id="CHEBI:78599"/>
        <dbReference type="ChEBI" id="CHEBI:78608"/>
        <dbReference type="EC" id="2.3.2.2"/>
    </reaction>
</comment>
<dbReference type="InterPro" id="IPR029055">
    <property type="entry name" value="Ntn_hydrolases_N"/>
</dbReference>
<evidence type="ECO:0000256" key="6">
    <source>
        <dbReference type="RuleBase" id="RU368036"/>
    </source>
</evidence>
<dbReference type="InterPro" id="IPR052896">
    <property type="entry name" value="GGT-like_enzyme"/>
</dbReference>
<dbReference type="OrthoDB" id="9781342at2"/>
<comment type="pathway">
    <text evidence="6">Sulfur metabolism; glutathione metabolism.</text>
</comment>
<keyword evidence="6 7" id="KW-0012">Acyltransferase</keyword>
<dbReference type="Gene3D" id="1.10.246.130">
    <property type="match status" value="1"/>
</dbReference>
<keyword evidence="6" id="KW-0865">Zymogen</keyword>
<dbReference type="GO" id="GO:0006750">
    <property type="term" value="P:glutathione biosynthetic process"/>
    <property type="evidence" value="ECO:0007669"/>
    <property type="project" value="UniProtKB-KW"/>
</dbReference>
<feature type="binding site" evidence="5">
    <location>
        <position position="443"/>
    </location>
    <ligand>
        <name>L-glutamate</name>
        <dbReference type="ChEBI" id="CHEBI:29985"/>
    </ligand>
</feature>
<dbReference type="GO" id="GO:0036374">
    <property type="term" value="F:glutathione hydrolase activity"/>
    <property type="evidence" value="ECO:0007669"/>
    <property type="project" value="UniProtKB-UniRule"/>
</dbReference>
<organism evidence="7 8">
    <name type="scientific">Roseiflexus castenholzii (strain DSM 13941 / HLO8)</name>
    <dbReference type="NCBI Taxonomy" id="383372"/>
    <lineage>
        <taxon>Bacteria</taxon>
        <taxon>Bacillati</taxon>
        <taxon>Chloroflexota</taxon>
        <taxon>Chloroflexia</taxon>
        <taxon>Chloroflexales</taxon>
        <taxon>Roseiflexineae</taxon>
        <taxon>Roseiflexaceae</taxon>
        <taxon>Roseiflexus</taxon>
    </lineage>
</organism>
<dbReference type="PANTHER" id="PTHR43881">
    <property type="entry name" value="GAMMA-GLUTAMYLTRANSPEPTIDASE (AFU_ORTHOLOGUE AFUA_4G13580)"/>
    <property type="match status" value="1"/>
</dbReference>
<comment type="subunit">
    <text evidence="6">This enzyme consists of two polypeptide chains, which are synthesized in precursor form from a single polypeptide.</text>
</comment>
<dbReference type="GO" id="GO:0103068">
    <property type="term" value="F:leukotriene C4 gamma-glutamyl transferase activity"/>
    <property type="evidence" value="ECO:0007669"/>
    <property type="project" value="UniProtKB-EC"/>
</dbReference>
<dbReference type="NCBIfam" id="TIGR00066">
    <property type="entry name" value="g_glut_trans"/>
    <property type="match status" value="1"/>
</dbReference>
<reference evidence="7 8" key="1">
    <citation type="submission" date="2007-08" db="EMBL/GenBank/DDBJ databases">
        <title>Complete sequence of Roseiflexus castenholzii DSM 13941.</title>
        <authorList>
            <consortium name="US DOE Joint Genome Institute"/>
            <person name="Copeland A."/>
            <person name="Lucas S."/>
            <person name="Lapidus A."/>
            <person name="Barry K."/>
            <person name="Glavina del Rio T."/>
            <person name="Dalin E."/>
            <person name="Tice H."/>
            <person name="Pitluck S."/>
            <person name="Thompson L.S."/>
            <person name="Brettin T."/>
            <person name="Bruce D."/>
            <person name="Detter J.C."/>
            <person name="Han C."/>
            <person name="Tapia R."/>
            <person name="Schmutz J."/>
            <person name="Larimer F."/>
            <person name="Land M."/>
            <person name="Hauser L."/>
            <person name="Kyrpides N."/>
            <person name="Mikhailova N."/>
            <person name="Bryant D.A."/>
            <person name="Hanada S."/>
            <person name="Tsukatani Y."/>
            <person name="Richardson P."/>
        </authorList>
    </citation>
    <scope>NUCLEOTIDE SEQUENCE [LARGE SCALE GENOMIC DNA]</scope>
    <source>
        <strain evidence="8">DSM 13941 / HLO8</strain>
    </source>
</reference>
<dbReference type="Proteomes" id="UP000000263">
    <property type="component" value="Chromosome"/>
</dbReference>
<comment type="catalytic activity">
    <reaction evidence="1 6">
        <text>an S-substituted glutathione + H2O = an S-substituted L-cysteinylglycine + L-glutamate</text>
        <dbReference type="Rhea" id="RHEA:59468"/>
        <dbReference type="ChEBI" id="CHEBI:15377"/>
        <dbReference type="ChEBI" id="CHEBI:29985"/>
        <dbReference type="ChEBI" id="CHEBI:90779"/>
        <dbReference type="ChEBI" id="CHEBI:143103"/>
        <dbReference type="EC" id="3.4.19.13"/>
    </reaction>
</comment>
<evidence type="ECO:0000256" key="1">
    <source>
        <dbReference type="ARBA" id="ARBA00001049"/>
    </source>
</evidence>
<accession>A7NJC1</accession>
<keyword evidence="6 7" id="KW-0808">Transferase</keyword>
<evidence type="ECO:0000313" key="7">
    <source>
        <dbReference type="EMBL" id="ABU57591.1"/>
    </source>
</evidence>
<sequence>MSHTNRPSLTGERFRSRRSVVMTHRGVVATSQPLAAQAGLRMLLAGGSAADAVVAAAAALNVVEPMSTGIGGDAFALIYDAQSRTVHALNGSGRAPAALSRETFTARGLTGIPLTGMLPVTVPGAVDAWIELLAAYGRLPLSQVLAPAIDYAENGFPVSEIIARGWKLAEPKLAAHPDTARTYLPQGRAPRAGELFRQPGLARSLRLIAEGGRDAFYRGAIAAAIAATSARDGGALTLEDLAAHRSTWETPISVTYRGYTVYECPPNGQGVTALIALNILEGFDMAALPPASPEALHLQIEALRLAFADAAAYVADPAHVHVPTNRLLSAAHASARRAQIDPQRAMPSVHVGALPGGHDTVYITAVDADGNAVSFINSLYMGFGSGVVAGDTGICLQNRGAGFVLDPNHPNCVAPGKRPYHTIIPCMVTRGDRLWASFGVMGGFMQPQGHVQMLVNMIDFGMNPQEALDAPRFELIDPYLSQDAVALEHDPAIAAALTARGHHVVDRQGMFGFGGGQIIVVDDAGVRHAGSDPRKDGCAVAY</sequence>
<dbReference type="InterPro" id="IPR043138">
    <property type="entry name" value="GGT_lsub"/>
</dbReference>
<dbReference type="InterPro" id="IPR000101">
    <property type="entry name" value="GGT_peptidase"/>
</dbReference>
<dbReference type="InterPro" id="IPR043137">
    <property type="entry name" value="GGT_ssub_C"/>
</dbReference>
<evidence type="ECO:0000256" key="3">
    <source>
        <dbReference type="ARBA" id="ARBA00047417"/>
    </source>
</evidence>
<comment type="catalytic activity">
    <reaction evidence="2 6">
        <text>glutathione + H2O = L-cysteinylglycine + L-glutamate</text>
        <dbReference type="Rhea" id="RHEA:28807"/>
        <dbReference type="ChEBI" id="CHEBI:15377"/>
        <dbReference type="ChEBI" id="CHEBI:29985"/>
        <dbReference type="ChEBI" id="CHEBI:57925"/>
        <dbReference type="ChEBI" id="CHEBI:61694"/>
        <dbReference type="EC" id="3.4.19.13"/>
    </reaction>
</comment>
<dbReference type="STRING" id="383372.Rcas_1497"/>
<dbReference type="EMBL" id="CP000804">
    <property type="protein sequence ID" value="ABU57591.1"/>
    <property type="molecule type" value="Genomic_DNA"/>
</dbReference>
<keyword evidence="6" id="KW-0378">Hydrolase</keyword>